<dbReference type="HOGENOM" id="CLU_120069_3_0_4"/>
<keyword evidence="4" id="KW-1185">Reference proteome</keyword>
<dbReference type="KEGG" id="shd:SUTH_01764"/>
<feature type="domain" description="Cupin type-2" evidence="2">
    <location>
        <begin position="59"/>
        <end position="125"/>
    </location>
</feature>
<gene>
    <name evidence="3" type="ORF">SUTH_01764</name>
</gene>
<evidence type="ECO:0000313" key="4">
    <source>
        <dbReference type="Proteomes" id="UP000031637"/>
    </source>
</evidence>
<dbReference type="InterPro" id="IPR013096">
    <property type="entry name" value="Cupin_2"/>
</dbReference>
<sequence>MNSFKSVGFGIARSSLILAVSMFSTVSFAQVTAPGFVSKPMQVSPITGVEDKEAAFINVSMEPGASSPRHTHPGDCYGAVLEGTVELFVEGKESKRFDAGQAWHNPRGPVHYFKNVGNTPARLVNTLIVDKGKPRTVVEK</sequence>
<dbReference type="Pfam" id="PF07883">
    <property type="entry name" value="Cupin_2"/>
    <property type="match status" value="1"/>
</dbReference>
<evidence type="ECO:0000256" key="1">
    <source>
        <dbReference type="SAM" id="SignalP"/>
    </source>
</evidence>
<dbReference type="OrthoDB" id="9813436at2"/>
<proteinExistence type="predicted"/>
<dbReference type="InterPro" id="IPR014710">
    <property type="entry name" value="RmlC-like_jellyroll"/>
</dbReference>
<organism evidence="3 4">
    <name type="scientific">Sulfuritalea hydrogenivorans sk43H</name>
    <dbReference type="NCBI Taxonomy" id="1223802"/>
    <lineage>
        <taxon>Bacteria</taxon>
        <taxon>Pseudomonadati</taxon>
        <taxon>Pseudomonadota</taxon>
        <taxon>Betaproteobacteria</taxon>
        <taxon>Nitrosomonadales</taxon>
        <taxon>Sterolibacteriaceae</taxon>
        <taxon>Sulfuritalea</taxon>
    </lineage>
</organism>
<dbReference type="AlphaFoldDB" id="W0SEU2"/>
<dbReference type="EMBL" id="AP012547">
    <property type="protein sequence ID" value="BAO29556.1"/>
    <property type="molecule type" value="Genomic_DNA"/>
</dbReference>
<feature type="signal peptide" evidence="1">
    <location>
        <begin position="1"/>
        <end position="29"/>
    </location>
</feature>
<dbReference type="PANTHER" id="PTHR38599">
    <property type="entry name" value="CUPIN DOMAIN PROTEIN (AFU_ORTHOLOGUE AFUA_3G13620)"/>
    <property type="match status" value="1"/>
</dbReference>
<name>W0SEU2_9PROT</name>
<evidence type="ECO:0000259" key="2">
    <source>
        <dbReference type="Pfam" id="PF07883"/>
    </source>
</evidence>
<accession>W0SEU2</accession>
<protein>
    <submittedName>
        <fullName evidence="3">Cupin 2 barrel domain protein</fullName>
    </submittedName>
</protein>
<dbReference type="InterPro" id="IPR011051">
    <property type="entry name" value="RmlC_Cupin_sf"/>
</dbReference>
<evidence type="ECO:0000313" key="3">
    <source>
        <dbReference type="EMBL" id="BAO29556.1"/>
    </source>
</evidence>
<dbReference type="Proteomes" id="UP000031637">
    <property type="component" value="Chromosome"/>
</dbReference>
<dbReference type="STRING" id="1223802.SUTH_01764"/>
<dbReference type="PANTHER" id="PTHR38599:SF1">
    <property type="entry name" value="CUPIN DOMAIN PROTEIN (AFU_ORTHOLOGUE AFUA_3G13620)"/>
    <property type="match status" value="1"/>
</dbReference>
<reference evidence="3 4" key="1">
    <citation type="journal article" date="2014" name="Syst. Appl. Microbiol.">
        <title>Complete genomes of freshwater sulfur oxidizers Sulfuricella denitrificans skB26 and Sulfuritalea hydrogenivorans sk43H: genetic insights into the sulfur oxidation pathway of betaproteobacteria.</title>
        <authorList>
            <person name="Watanabe T."/>
            <person name="Kojima H."/>
            <person name="Fukui M."/>
        </authorList>
    </citation>
    <scope>NUCLEOTIDE SEQUENCE [LARGE SCALE GENOMIC DNA]</scope>
    <source>
        <strain evidence="3">DSM22779</strain>
    </source>
</reference>
<keyword evidence="1" id="KW-0732">Signal</keyword>
<feature type="chain" id="PRO_5004795020" evidence="1">
    <location>
        <begin position="30"/>
        <end position="140"/>
    </location>
</feature>
<dbReference type="RefSeq" id="WP_052473463.1">
    <property type="nucleotide sequence ID" value="NZ_AP012547.1"/>
</dbReference>
<dbReference type="SUPFAM" id="SSF51182">
    <property type="entry name" value="RmlC-like cupins"/>
    <property type="match status" value="1"/>
</dbReference>
<dbReference type="Gene3D" id="2.60.120.10">
    <property type="entry name" value="Jelly Rolls"/>
    <property type="match status" value="1"/>
</dbReference>